<comment type="caution">
    <text evidence="1">The sequence shown here is derived from an EMBL/GenBank/DDBJ whole genome shotgun (WGS) entry which is preliminary data.</text>
</comment>
<gene>
    <name evidence="1" type="ORF">O181_015907</name>
</gene>
<evidence type="ECO:0000313" key="2">
    <source>
        <dbReference type="Proteomes" id="UP000765509"/>
    </source>
</evidence>
<dbReference type="AlphaFoldDB" id="A0A9Q3C4K3"/>
<accession>A0A9Q3C4K3</accession>
<name>A0A9Q3C4K3_9BASI</name>
<evidence type="ECO:0000313" key="1">
    <source>
        <dbReference type="EMBL" id="MBW0476192.1"/>
    </source>
</evidence>
<protein>
    <submittedName>
        <fullName evidence="1">Uncharacterized protein</fullName>
    </submittedName>
</protein>
<proteinExistence type="predicted"/>
<sequence length="70" mass="8232">MLLDINYYGVLYRTLQTVLSPIRVKIFSEQSFLKILQYLKKLTAPSKIYRLRFGVKNQDLASSSRNKFKS</sequence>
<organism evidence="1 2">
    <name type="scientific">Austropuccinia psidii MF-1</name>
    <dbReference type="NCBI Taxonomy" id="1389203"/>
    <lineage>
        <taxon>Eukaryota</taxon>
        <taxon>Fungi</taxon>
        <taxon>Dikarya</taxon>
        <taxon>Basidiomycota</taxon>
        <taxon>Pucciniomycotina</taxon>
        <taxon>Pucciniomycetes</taxon>
        <taxon>Pucciniales</taxon>
        <taxon>Sphaerophragmiaceae</taxon>
        <taxon>Austropuccinia</taxon>
    </lineage>
</organism>
<dbReference type="Proteomes" id="UP000765509">
    <property type="component" value="Unassembled WGS sequence"/>
</dbReference>
<dbReference type="EMBL" id="AVOT02004378">
    <property type="protein sequence ID" value="MBW0476192.1"/>
    <property type="molecule type" value="Genomic_DNA"/>
</dbReference>
<keyword evidence="2" id="KW-1185">Reference proteome</keyword>
<reference evidence="1" key="1">
    <citation type="submission" date="2021-03" db="EMBL/GenBank/DDBJ databases">
        <title>Draft genome sequence of rust myrtle Austropuccinia psidii MF-1, a brazilian biotype.</title>
        <authorList>
            <person name="Quecine M.C."/>
            <person name="Pachon D.M.R."/>
            <person name="Bonatelli M.L."/>
            <person name="Correr F.H."/>
            <person name="Franceschini L.M."/>
            <person name="Leite T.F."/>
            <person name="Margarido G.R.A."/>
            <person name="Almeida C.A."/>
            <person name="Ferrarezi J.A."/>
            <person name="Labate C.A."/>
        </authorList>
    </citation>
    <scope>NUCLEOTIDE SEQUENCE</scope>
    <source>
        <strain evidence="1">MF-1</strain>
    </source>
</reference>